<name>A0A6S7DDV2_9BURK</name>
<evidence type="ECO:0000313" key="9">
    <source>
        <dbReference type="Proteomes" id="UP000494203"/>
    </source>
</evidence>
<dbReference type="SUPFAM" id="SSF56349">
    <property type="entry name" value="DNA breaking-rejoining enzymes"/>
    <property type="match status" value="1"/>
</dbReference>
<dbReference type="Pfam" id="PF22022">
    <property type="entry name" value="Phage_int_M"/>
    <property type="match status" value="1"/>
</dbReference>
<dbReference type="InterPro" id="IPR011010">
    <property type="entry name" value="DNA_brk_join_enz"/>
</dbReference>
<evidence type="ECO:0000256" key="3">
    <source>
        <dbReference type="ARBA" id="ARBA00023125"/>
    </source>
</evidence>
<dbReference type="InterPro" id="IPR053876">
    <property type="entry name" value="Phage_int_M"/>
</dbReference>
<dbReference type="GO" id="GO:0006310">
    <property type="term" value="P:DNA recombination"/>
    <property type="evidence" value="ECO:0007669"/>
    <property type="project" value="UniProtKB-KW"/>
</dbReference>
<organism evidence="8 9">
    <name type="scientific">Achromobacter pulmonis</name>
    <dbReference type="NCBI Taxonomy" id="1389932"/>
    <lineage>
        <taxon>Bacteria</taxon>
        <taxon>Pseudomonadati</taxon>
        <taxon>Pseudomonadota</taxon>
        <taxon>Betaproteobacteria</taxon>
        <taxon>Burkholderiales</taxon>
        <taxon>Alcaligenaceae</taxon>
        <taxon>Achromobacter</taxon>
    </lineage>
</organism>
<dbReference type="GO" id="GO:0015074">
    <property type="term" value="P:DNA integration"/>
    <property type="evidence" value="ECO:0007669"/>
    <property type="project" value="UniProtKB-KW"/>
</dbReference>
<comment type="similarity">
    <text evidence="1">Belongs to the 'phage' integrase family.</text>
</comment>
<sequence>MIAKRTKYLKLGLLPRMEARPRAKGGWTFRYYTYDRKYINLGHDRAEAIKRVLEMERRAPDTGTVAELLREYMASGGFKNELAPRTQDDYIAASKEILERFADMPVDDVKPLHIARYLRVERAAAPVRANREIALLASAFQFGIEHGYATANPCRQVRRNKERPRSRCPSWEEIESFCATAAKKGPSSHVIGLMAKFIALTGRRRAEFLSLRKTDLGQDGIVVGFAKAKAGDALRRGLIEWTPALRQLFAELANLGRKARDGKSAIPESMFVFTNRDGQPYTEQGFKALWSKIMVDWVKVPGRERFTFHDLRAYYVTVLVGRDENPETHANPATTRRVYDRRRVVKIKGSA</sequence>
<dbReference type="EMBL" id="CADIKZ010000010">
    <property type="protein sequence ID" value="CAB3888712.1"/>
    <property type="molecule type" value="Genomic_DNA"/>
</dbReference>
<keyword evidence="3 5" id="KW-0238">DNA-binding</keyword>
<dbReference type="GO" id="GO:0003677">
    <property type="term" value="F:DNA binding"/>
    <property type="evidence" value="ECO:0007669"/>
    <property type="project" value="UniProtKB-UniRule"/>
</dbReference>
<dbReference type="Gene3D" id="1.10.443.10">
    <property type="entry name" value="Intergrase catalytic core"/>
    <property type="match status" value="1"/>
</dbReference>
<proteinExistence type="inferred from homology"/>
<evidence type="ECO:0000256" key="4">
    <source>
        <dbReference type="ARBA" id="ARBA00023172"/>
    </source>
</evidence>
<keyword evidence="2" id="KW-0229">DNA integration</keyword>
<evidence type="ECO:0000313" key="8">
    <source>
        <dbReference type="EMBL" id="CAB3890010.1"/>
    </source>
</evidence>
<evidence type="ECO:0000256" key="5">
    <source>
        <dbReference type="PROSITE-ProRule" id="PRU01248"/>
    </source>
</evidence>
<reference evidence="8 9" key="1">
    <citation type="submission" date="2020-04" db="EMBL/GenBank/DDBJ databases">
        <authorList>
            <person name="De Canck E."/>
        </authorList>
    </citation>
    <scope>NUCLEOTIDE SEQUENCE [LARGE SCALE GENOMIC DNA]</scope>
    <source>
        <strain evidence="8 9">LMG 26788</strain>
    </source>
</reference>
<feature type="domain" description="Core-binding (CB)" evidence="6">
    <location>
        <begin position="60"/>
        <end position="144"/>
    </location>
</feature>
<evidence type="ECO:0000256" key="1">
    <source>
        <dbReference type="ARBA" id="ARBA00008857"/>
    </source>
</evidence>
<dbReference type="InterPro" id="IPR013762">
    <property type="entry name" value="Integrase-like_cat_sf"/>
</dbReference>
<dbReference type="Pfam" id="PF00589">
    <property type="entry name" value="Phage_integrase"/>
    <property type="match status" value="1"/>
</dbReference>
<dbReference type="InterPro" id="IPR002104">
    <property type="entry name" value="Integrase_catalytic"/>
</dbReference>
<evidence type="ECO:0000256" key="2">
    <source>
        <dbReference type="ARBA" id="ARBA00022908"/>
    </source>
</evidence>
<accession>A0A6S7DDV2</accession>
<protein>
    <recommendedName>
        <fullName evidence="6">Core-binding (CB) domain-containing protein</fullName>
    </recommendedName>
</protein>
<dbReference type="EMBL" id="CADIKZ010000010">
    <property type="protein sequence ID" value="CAB3890010.1"/>
    <property type="molecule type" value="Genomic_DNA"/>
</dbReference>
<keyword evidence="4" id="KW-0233">DNA recombination</keyword>
<dbReference type="PROSITE" id="PS51900">
    <property type="entry name" value="CB"/>
    <property type="match status" value="1"/>
</dbReference>
<dbReference type="Proteomes" id="UP000494203">
    <property type="component" value="Unassembled WGS sequence"/>
</dbReference>
<keyword evidence="9" id="KW-1185">Reference proteome</keyword>
<evidence type="ECO:0000313" key="7">
    <source>
        <dbReference type="EMBL" id="CAB3888712.1"/>
    </source>
</evidence>
<dbReference type="InterPro" id="IPR050808">
    <property type="entry name" value="Phage_Integrase"/>
</dbReference>
<dbReference type="InterPro" id="IPR044068">
    <property type="entry name" value="CB"/>
</dbReference>
<gene>
    <name evidence="7" type="ORF">LMG26788_03660</name>
    <name evidence="8" type="ORF">LMG26788_03726</name>
</gene>
<evidence type="ECO:0000259" key="6">
    <source>
        <dbReference type="PROSITE" id="PS51900"/>
    </source>
</evidence>
<dbReference type="Gene3D" id="1.10.150.130">
    <property type="match status" value="1"/>
</dbReference>
<dbReference type="PANTHER" id="PTHR30629:SF2">
    <property type="entry name" value="PROPHAGE INTEGRASE INTS-RELATED"/>
    <property type="match status" value="1"/>
</dbReference>
<dbReference type="PANTHER" id="PTHR30629">
    <property type="entry name" value="PROPHAGE INTEGRASE"/>
    <property type="match status" value="1"/>
</dbReference>
<dbReference type="AlphaFoldDB" id="A0A6S7DDV2"/>
<dbReference type="InterPro" id="IPR010998">
    <property type="entry name" value="Integrase_recombinase_N"/>
</dbReference>